<comment type="caution">
    <text evidence="2">The sequence shown here is derived from an EMBL/GenBank/DDBJ whole genome shotgun (WGS) entry which is preliminary data.</text>
</comment>
<protein>
    <submittedName>
        <fullName evidence="2">Uncharacterized protein</fullName>
    </submittedName>
</protein>
<dbReference type="EMBL" id="VSRR010000371">
    <property type="protein sequence ID" value="MPC14682.1"/>
    <property type="molecule type" value="Genomic_DNA"/>
</dbReference>
<dbReference type="AlphaFoldDB" id="A0A5B7CY87"/>
<sequence>MRVAVWLCASPAAGGRRERRGEAQQEKRGGEGIKDGKGGHSVEGTEPRKKKGVFVKVVMLLGKSGLMADWNATVLGRFNSNIVKL</sequence>
<evidence type="ECO:0000256" key="1">
    <source>
        <dbReference type="SAM" id="MobiDB-lite"/>
    </source>
</evidence>
<organism evidence="2 3">
    <name type="scientific">Portunus trituberculatus</name>
    <name type="common">Swimming crab</name>
    <name type="synonym">Neptunus trituberculatus</name>
    <dbReference type="NCBI Taxonomy" id="210409"/>
    <lineage>
        <taxon>Eukaryota</taxon>
        <taxon>Metazoa</taxon>
        <taxon>Ecdysozoa</taxon>
        <taxon>Arthropoda</taxon>
        <taxon>Crustacea</taxon>
        <taxon>Multicrustacea</taxon>
        <taxon>Malacostraca</taxon>
        <taxon>Eumalacostraca</taxon>
        <taxon>Eucarida</taxon>
        <taxon>Decapoda</taxon>
        <taxon>Pleocyemata</taxon>
        <taxon>Brachyura</taxon>
        <taxon>Eubrachyura</taxon>
        <taxon>Portunoidea</taxon>
        <taxon>Portunidae</taxon>
        <taxon>Portuninae</taxon>
        <taxon>Portunus</taxon>
    </lineage>
</organism>
<reference evidence="2 3" key="1">
    <citation type="submission" date="2019-05" db="EMBL/GenBank/DDBJ databases">
        <title>Another draft genome of Portunus trituberculatus and its Hox gene families provides insights of decapod evolution.</title>
        <authorList>
            <person name="Jeong J.-H."/>
            <person name="Song I."/>
            <person name="Kim S."/>
            <person name="Choi T."/>
            <person name="Kim D."/>
            <person name="Ryu S."/>
            <person name="Kim W."/>
        </authorList>
    </citation>
    <scope>NUCLEOTIDE SEQUENCE [LARGE SCALE GENOMIC DNA]</scope>
    <source>
        <tissue evidence="2">Muscle</tissue>
    </source>
</reference>
<gene>
    <name evidence="2" type="ORF">E2C01_007453</name>
</gene>
<feature type="region of interest" description="Disordered" evidence="1">
    <location>
        <begin position="13"/>
        <end position="47"/>
    </location>
</feature>
<evidence type="ECO:0000313" key="2">
    <source>
        <dbReference type="EMBL" id="MPC14682.1"/>
    </source>
</evidence>
<proteinExistence type="predicted"/>
<dbReference type="Proteomes" id="UP000324222">
    <property type="component" value="Unassembled WGS sequence"/>
</dbReference>
<accession>A0A5B7CY87</accession>
<name>A0A5B7CY87_PORTR</name>
<feature type="compositionally biased region" description="Basic and acidic residues" evidence="1">
    <location>
        <begin position="15"/>
        <end position="47"/>
    </location>
</feature>
<evidence type="ECO:0000313" key="3">
    <source>
        <dbReference type="Proteomes" id="UP000324222"/>
    </source>
</evidence>
<keyword evidence="3" id="KW-1185">Reference proteome</keyword>